<gene>
    <name evidence="3" type="ORF">QR680_003064</name>
</gene>
<evidence type="ECO:0000256" key="2">
    <source>
        <dbReference type="SAM" id="MobiDB-lite"/>
    </source>
</evidence>
<dbReference type="GO" id="GO:0009966">
    <property type="term" value="P:regulation of signal transduction"/>
    <property type="evidence" value="ECO:0007669"/>
    <property type="project" value="InterPro"/>
</dbReference>
<evidence type="ECO:0008006" key="5">
    <source>
        <dbReference type="Google" id="ProtNLM"/>
    </source>
</evidence>
<evidence type="ECO:0000313" key="3">
    <source>
        <dbReference type="EMBL" id="KAK0399466.1"/>
    </source>
</evidence>
<feature type="region of interest" description="Disordered" evidence="2">
    <location>
        <begin position="124"/>
        <end position="155"/>
    </location>
</feature>
<dbReference type="InterPro" id="IPR007062">
    <property type="entry name" value="PPI-2"/>
</dbReference>
<accession>A0AA39LJ02</accession>
<protein>
    <recommendedName>
        <fullName evidence="5">Protein phosphatase inhibitor 2</fullName>
    </recommendedName>
</protein>
<proteinExistence type="inferred from homology"/>
<dbReference type="Proteomes" id="UP001175271">
    <property type="component" value="Unassembled WGS sequence"/>
</dbReference>
<evidence type="ECO:0000313" key="4">
    <source>
        <dbReference type="Proteomes" id="UP001175271"/>
    </source>
</evidence>
<dbReference type="PANTHER" id="PTHR12398">
    <property type="entry name" value="PROTEIN PHOSPHATASE INHIBITOR"/>
    <property type="match status" value="1"/>
</dbReference>
<sequence>MDVTTARETIPVAGGDHKDPNECLKLQPKKSILKVKQPSFDASVPVKKNSVGDGHARFDEMNILQTYHPTDKDYGHMKIDEPKTPFHHHSDSEEDAGTSGNRRRVSLIAGVDAEKLVEAMEKNLDNRPARISPTVVRPGEADDPEPDADHLTPEEIKHKMEFEKKRRAHYNEGAALRAGRDKMLVDDEEED</sequence>
<feature type="region of interest" description="Disordered" evidence="2">
    <location>
        <begin position="72"/>
        <end position="104"/>
    </location>
</feature>
<dbReference type="Gene3D" id="6.10.250.1050">
    <property type="match status" value="2"/>
</dbReference>
<name>A0AA39LJ02_9BILA</name>
<dbReference type="AlphaFoldDB" id="A0AA39LJ02"/>
<feature type="region of interest" description="Disordered" evidence="2">
    <location>
        <begin position="168"/>
        <end position="191"/>
    </location>
</feature>
<organism evidence="3 4">
    <name type="scientific">Steinernema hermaphroditum</name>
    <dbReference type="NCBI Taxonomy" id="289476"/>
    <lineage>
        <taxon>Eukaryota</taxon>
        <taxon>Metazoa</taxon>
        <taxon>Ecdysozoa</taxon>
        <taxon>Nematoda</taxon>
        <taxon>Chromadorea</taxon>
        <taxon>Rhabditida</taxon>
        <taxon>Tylenchina</taxon>
        <taxon>Panagrolaimomorpha</taxon>
        <taxon>Strongyloidoidea</taxon>
        <taxon>Steinernematidae</taxon>
        <taxon>Steinernema</taxon>
    </lineage>
</organism>
<comment type="caution">
    <text evidence="3">The sequence shown here is derived from an EMBL/GenBank/DDBJ whole genome shotgun (WGS) entry which is preliminary data.</text>
</comment>
<keyword evidence="4" id="KW-1185">Reference proteome</keyword>
<evidence type="ECO:0000256" key="1">
    <source>
        <dbReference type="ARBA" id="ARBA00005472"/>
    </source>
</evidence>
<dbReference type="Pfam" id="PF04979">
    <property type="entry name" value="IPP-2"/>
    <property type="match status" value="1"/>
</dbReference>
<dbReference type="GO" id="GO:0004864">
    <property type="term" value="F:protein phosphatase inhibitor activity"/>
    <property type="evidence" value="ECO:0007669"/>
    <property type="project" value="InterPro"/>
</dbReference>
<dbReference type="EMBL" id="JAUCMV010000005">
    <property type="protein sequence ID" value="KAK0399466.1"/>
    <property type="molecule type" value="Genomic_DNA"/>
</dbReference>
<feature type="compositionally biased region" description="Basic and acidic residues" evidence="2">
    <location>
        <begin position="72"/>
        <end position="91"/>
    </location>
</feature>
<comment type="similarity">
    <text evidence="1">Belongs to the protein phosphatase inhibitor 2 family.</text>
</comment>
<reference evidence="3" key="1">
    <citation type="submission" date="2023-06" db="EMBL/GenBank/DDBJ databases">
        <title>Genomic analysis of the entomopathogenic nematode Steinernema hermaphroditum.</title>
        <authorList>
            <person name="Schwarz E.M."/>
            <person name="Heppert J.K."/>
            <person name="Baniya A."/>
            <person name="Schwartz H.T."/>
            <person name="Tan C.-H."/>
            <person name="Antoshechkin I."/>
            <person name="Sternberg P.W."/>
            <person name="Goodrich-Blair H."/>
            <person name="Dillman A.R."/>
        </authorList>
    </citation>
    <scope>NUCLEOTIDE SEQUENCE</scope>
    <source>
        <strain evidence="3">PS9179</strain>
        <tissue evidence="3">Whole animal</tissue>
    </source>
</reference>
<dbReference type="PANTHER" id="PTHR12398:SF20">
    <property type="entry name" value="PROTEIN PHOSPHATASE 1 REGULATORY INHIBITOR SUBUNIT 2"/>
    <property type="match status" value="1"/>
</dbReference>
<feature type="region of interest" description="Disordered" evidence="2">
    <location>
        <begin position="1"/>
        <end position="22"/>
    </location>
</feature>